<sequence>MGWSRFTIRFMIQCCGGEKMKNGLKVGGLMKYILPISVATLITSGPVLGEDFNNSVPVNLLLNNEYNLSATLHEVRAVEAIGAPAQIHSARVFMLDEAGMNRVYGEVQVAGDRELTDCVYHPSTPSAIIEFDFDSESILSAEVVVATIDSFGGFGSFQRLVVEGQLGAPLLGTFSWGIGVPRGFRVRGGVYITVTSIITSDGEIWEGNPINILRPNNEVIPDRGVISGNPYSKPRFCDYTIAGENDQQLSSEYSGDIFIELDRLVDRFGAQNLRDALERY</sequence>
<name>A0A418XS77_9GAMM</name>
<organism evidence="1 2">
    <name type="scientific">Alcanivorax profundi</name>
    <dbReference type="NCBI Taxonomy" id="2338368"/>
    <lineage>
        <taxon>Bacteria</taxon>
        <taxon>Pseudomonadati</taxon>
        <taxon>Pseudomonadota</taxon>
        <taxon>Gammaproteobacteria</taxon>
        <taxon>Oceanospirillales</taxon>
        <taxon>Alcanivoracaceae</taxon>
        <taxon>Alcanivorax</taxon>
    </lineage>
</organism>
<dbReference type="EMBL" id="QYYA01000022">
    <property type="protein sequence ID" value="RJG15344.1"/>
    <property type="molecule type" value="Genomic_DNA"/>
</dbReference>
<reference evidence="1 2" key="1">
    <citation type="submission" date="2018-09" db="EMBL/GenBank/DDBJ databases">
        <title>Alcanivorax profundi sp. nov., isolated from 1000 m-depth seawater of the Mariana Trench.</title>
        <authorList>
            <person name="Liu J."/>
        </authorList>
    </citation>
    <scope>NUCLEOTIDE SEQUENCE [LARGE SCALE GENOMIC DNA]</scope>
    <source>
        <strain evidence="1 2">MTEO17</strain>
    </source>
</reference>
<evidence type="ECO:0000313" key="2">
    <source>
        <dbReference type="Proteomes" id="UP000283734"/>
    </source>
</evidence>
<dbReference type="AlphaFoldDB" id="A0A418XS77"/>
<dbReference type="Proteomes" id="UP000283734">
    <property type="component" value="Unassembled WGS sequence"/>
</dbReference>
<evidence type="ECO:0000313" key="1">
    <source>
        <dbReference type="EMBL" id="RJG15344.1"/>
    </source>
</evidence>
<comment type="caution">
    <text evidence="1">The sequence shown here is derived from an EMBL/GenBank/DDBJ whole genome shotgun (WGS) entry which is preliminary data.</text>
</comment>
<keyword evidence="2" id="KW-1185">Reference proteome</keyword>
<accession>A0A418XS77</accession>
<gene>
    <name evidence="1" type="ORF">D4A39_16660</name>
</gene>
<protein>
    <submittedName>
        <fullName evidence="1">Uncharacterized protein</fullName>
    </submittedName>
</protein>
<proteinExistence type="predicted"/>